<dbReference type="EMBL" id="UINC01028046">
    <property type="protein sequence ID" value="SVB08355.1"/>
    <property type="molecule type" value="Genomic_DNA"/>
</dbReference>
<proteinExistence type="predicted"/>
<dbReference type="AlphaFoldDB" id="A0A382B3N0"/>
<evidence type="ECO:0008006" key="5">
    <source>
        <dbReference type="Google" id="ProtNLM"/>
    </source>
</evidence>
<evidence type="ECO:0000256" key="1">
    <source>
        <dbReference type="SAM" id="MobiDB-lite"/>
    </source>
</evidence>
<evidence type="ECO:0000259" key="2">
    <source>
        <dbReference type="Pfam" id="PF13860"/>
    </source>
</evidence>
<evidence type="ECO:0000259" key="3">
    <source>
        <dbReference type="Pfam" id="PF14240"/>
    </source>
</evidence>
<feature type="domain" description="YHYH" evidence="3">
    <location>
        <begin position="112"/>
        <end position="312"/>
    </location>
</feature>
<protein>
    <recommendedName>
        <fullName evidence="5">FlgD Ig-like domain-containing protein</fullName>
    </recommendedName>
</protein>
<evidence type="ECO:0000313" key="4">
    <source>
        <dbReference type="EMBL" id="SVB08355.1"/>
    </source>
</evidence>
<dbReference type="Pfam" id="PF13860">
    <property type="entry name" value="FlgD_ig"/>
    <property type="match status" value="1"/>
</dbReference>
<feature type="domain" description="FlgD/Vpr Ig-like" evidence="2">
    <location>
        <begin position="517"/>
        <end position="566"/>
    </location>
</feature>
<dbReference type="Gene3D" id="2.60.40.4070">
    <property type="match status" value="1"/>
</dbReference>
<accession>A0A382B3N0</accession>
<dbReference type="InterPro" id="IPR025924">
    <property type="entry name" value="YHYH_dom"/>
</dbReference>
<dbReference type="InterPro" id="IPR026444">
    <property type="entry name" value="Secre_tail"/>
</dbReference>
<sequence>MKKICVLLIITTINTIYGQCEEEYSTVGILTDLSEETYNDDESVNAYSIFSWTSDDVNRILSGNGIPNHEVGTFPNPNCPNTISEQNVNQTFTLCPLLVSEEGDYGVGGPLGASAYAINSVKFDPATAGRCDDDGVCSLAQGQGQWNIEALGHETFDFGDDMNHAHVQPTGEYHYHGMPELLIDLLGDDQSMTLVGWASDGFPVYARYGYADVNDSSSELISLQPSWRLKTDPDEGRPDTLTALEGGPGQGTTYPNIPIPMGAFTQDFEYEEGYGDLDECNGRIGVTPEFPEGIYYYVVTDDFPYFSRCLKGDFDGGGGGVPDCEDVPPGNPCCGDGVCGGPETEDNCPVDCASGNTGPSLINFSIYADTVNTSQESVNVGYVIEAEDSDNYLSNYILRLIINGGPINGGEMLESSDSFDAGLMSSSITGVIEIPMGSTEGQWNIRIILRDDLDAVTNIGPNDLENQNFQNYIYVNNAVLGQIVNNVPVKYSLNQNYPNPFNPVTTIDYILPENGLVNITIFDMMGREVNTLLNSSQTAGYKSIQWNATNNQGDAVSAGIYLYRIKVEDFIQTKKMVLLK</sequence>
<dbReference type="NCBIfam" id="TIGR04183">
    <property type="entry name" value="Por_Secre_tail"/>
    <property type="match status" value="1"/>
</dbReference>
<dbReference type="InterPro" id="IPR025965">
    <property type="entry name" value="FlgD/Vpr_Ig-like"/>
</dbReference>
<reference evidence="4" key="1">
    <citation type="submission" date="2018-05" db="EMBL/GenBank/DDBJ databases">
        <authorList>
            <person name="Lanie J.A."/>
            <person name="Ng W.-L."/>
            <person name="Kazmierczak K.M."/>
            <person name="Andrzejewski T.M."/>
            <person name="Davidsen T.M."/>
            <person name="Wayne K.J."/>
            <person name="Tettelin H."/>
            <person name="Glass J.I."/>
            <person name="Rusch D."/>
            <person name="Podicherti R."/>
            <person name="Tsui H.-C.T."/>
            <person name="Winkler M.E."/>
        </authorList>
    </citation>
    <scope>NUCLEOTIDE SEQUENCE</scope>
</reference>
<feature type="region of interest" description="Disordered" evidence="1">
    <location>
        <begin position="230"/>
        <end position="251"/>
    </location>
</feature>
<gene>
    <name evidence="4" type="ORF">METZ01_LOCUS161209</name>
</gene>
<name>A0A382B3N0_9ZZZZ</name>
<dbReference type="Pfam" id="PF14240">
    <property type="entry name" value="YHYH"/>
    <property type="match status" value="1"/>
</dbReference>
<organism evidence="4">
    <name type="scientific">marine metagenome</name>
    <dbReference type="NCBI Taxonomy" id="408172"/>
    <lineage>
        <taxon>unclassified sequences</taxon>
        <taxon>metagenomes</taxon>
        <taxon>ecological metagenomes</taxon>
    </lineage>
</organism>